<proteinExistence type="predicted"/>
<keyword evidence="2" id="KW-0812">Transmembrane</keyword>
<accession>A0A9P4Q8D0</accession>
<gene>
    <name evidence="3" type="ORF">K431DRAFT_95047</name>
</gene>
<keyword evidence="2" id="KW-0472">Membrane</keyword>
<sequence length="362" mass="39321">MKCSFHDGCRRPGGNGNDGACSMCAHPLPEIAGCPIRYCNFDTEATQSGTVPGPSGATVASAAKLLLSTAVWRERQAGISDDHGIWHQDHEKRSKADRRQKLEGNLQERGLRRQRITDVIILTLHASRGFRFHVYIQYLQQNVLFHALVERAVHRSSHYCARNPEWDQRVYRLCSKGCNGMFQSPALARHVCQEQGLRLLPSQSSEDSPHAHGRSEERRGEERSRGFVSLLPVALSFRGTQTTPAPLLFGNAKHMARRVLSPALVELQSMLWTRGAPTGTQRARGRSLATCVFVGCRYRAIRSAAAVAVAVGTAAGVGVGGGGSLCSSDNRPSPRPGKKKGLGTASYPPSLLVLVLVLVLGS</sequence>
<feature type="transmembrane region" description="Helical" evidence="2">
    <location>
        <begin position="345"/>
        <end position="361"/>
    </location>
</feature>
<feature type="compositionally biased region" description="Basic and acidic residues" evidence="1">
    <location>
        <begin position="207"/>
        <end position="224"/>
    </location>
</feature>
<name>A0A9P4Q8D0_9PEZI</name>
<keyword evidence="2" id="KW-1133">Transmembrane helix</keyword>
<feature type="region of interest" description="Disordered" evidence="1">
    <location>
        <begin position="323"/>
        <end position="343"/>
    </location>
</feature>
<evidence type="ECO:0000256" key="2">
    <source>
        <dbReference type="SAM" id="Phobius"/>
    </source>
</evidence>
<keyword evidence="4" id="KW-1185">Reference proteome</keyword>
<dbReference type="Proteomes" id="UP000799441">
    <property type="component" value="Unassembled WGS sequence"/>
</dbReference>
<evidence type="ECO:0000256" key="1">
    <source>
        <dbReference type="SAM" id="MobiDB-lite"/>
    </source>
</evidence>
<evidence type="ECO:0000313" key="3">
    <source>
        <dbReference type="EMBL" id="KAF2720306.1"/>
    </source>
</evidence>
<protein>
    <submittedName>
        <fullName evidence="3">Uncharacterized protein</fullName>
    </submittedName>
</protein>
<comment type="caution">
    <text evidence="3">The sequence shown here is derived from an EMBL/GenBank/DDBJ whole genome shotgun (WGS) entry which is preliminary data.</text>
</comment>
<feature type="transmembrane region" description="Helical" evidence="2">
    <location>
        <begin position="304"/>
        <end position="325"/>
    </location>
</feature>
<dbReference type="EMBL" id="MU003801">
    <property type="protein sequence ID" value="KAF2720306.1"/>
    <property type="molecule type" value="Genomic_DNA"/>
</dbReference>
<reference evidence="3" key="1">
    <citation type="journal article" date="2020" name="Stud. Mycol.">
        <title>101 Dothideomycetes genomes: a test case for predicting lifestyles and emergence of pathogens.</title>
        <authorList>
            <person name="Haridas S."/>
            <person name="Albert R."/>
            <person name="Binder M."/>
            <person name="Bloem J."/>
            <person name="Labutti K."/>
            <person name="Salamov A."/>
            <person name="Andreopoulos B."/>
            <person name="Baker S."/>
            <person name="Barry K."/>
            <person name="Bills G."/>
            <person name="Bluhm B."/>
            <person name="Cannon C."/>
            <person name="Castanera R."/>
            <person name="Culley D."/>
            <person name="Daum C."/>
            <person name="Ezra D."/>
            <person name="Gonzalez J."/>
            <person name="Henrissat B."/>
            <person name="Kuo A."/>
            <person name="Liang C."/>
            <person name="Lipzen A."/>
            <person name="Lutzoni F."/>
            <person name="Magnuson J."/>
            <person name="Mondo S."/>
            <person name="Nolan M."/>
            <person name="Ohm R."/>
            <person name="Pangilinan J."/>
            <person name="Park H.-J."/>
            <person name="Ramirez L."/>
            <person name="Alfaro M."/>
            <person name="Sun H."/>
            <person name="Tritt A."/>
            <person name="Yoshinaga Y."/>
            <person name="Zwiers L.-H."/>
            <person name="Turgeon B."/>
            <person name="Goodwin S."/>
            <person name="Spatafora J."/>
            <person name="Crous P."/>
            <person name="Grigoriev I."/>
        </authorList>
    </citation>
    <scope>NUCLEOTIDE SEQUENCE</scope>
    <source>
        <strain evidence="3">CBS 116435</strain>
    </source>
</reference>
<dbReference type="AlphaFoldDB" id="A0A9P4Q8D0"/>
<organism evidence="3 4">
    <name type="scientific">Polychaeton citri CBS 116435</name>
    <dbReference type="NCBI Taxonomy" id="1314669"/>
    <lineage>
        <taxon>Eukaryota</taxon>
        <taxon>Fungi</taxon>
        <taxon>Dikarya</taxon>
        <taxon>Ascomycota</taxon>
        <taxon>Pezizomycotina</taxon>
        <taxon>Dothideomycetes</taxon>
        <taxon>Dothideomycetidae</taxon>
        <taxon>Capnodiales</taxon>
        <taxon>Capnodiaceae</taxon>
        <taxon>Polychaeton</taxon>
    </lineage>
</organism>
<feature type="region of interest" description="Disordered" evidence="1">
    <location>
        <begin position="199"/>
        <end position="224"/>
    </location>
</feature>
<evidence type="ECO:0000313" key="4">
    <source>
        <dbReference type="Proteomes" id="UP000799441"/>
    </source>
</evidence>